<dbReference type="Gene3D" id="1.25.40.10">
    <property type="entry name" value="Tetratricopeptide repeat domain"/>
    <property type="match status" value="1"/>
</dbReference>
<dbReference type="PANTHER" id="PTHR46014">
    <property type="entry name" value="TETRATRICOPEPTIDE REPEAT PROTEIN 1"/>
    <property type="match status" value="1"/>
</dbReference>
<evidence type="ECO:0000313" key="1">
    <source>
        <dbReference type="EMBL" id="CAL5992377.1"/>
    </source>
</evidence>
<proteinExistence type="predicted"/>
<evidence type="ECO:0000313" key="2">
    <source>
        <dbReference type="Proteomes" id="UP001642409"/>
    </source>
</evidence>
<dbReference type="EMBL" id="CAXDID020000028">
    <property type="protein sequence ID" value="CAL5992377.1"/>
    <property type="molecule type" value="Genomic_DNA"/>
</dbReference>
<dbReference type="SUPFAM" id="SSF48452">
    <property type="entry name" value="TPR-like"/>
    <property type="match status" value="1"/>
</dbReference>
<name>A0ABP1HED3_9EUKA</name>
<sequence length="194" mass="21785">MNSIVSVPPVLKEEENQLVELDAPTFAEASRIKELADALYKQANYKAAISMYESGIELLHDLPHSLLISQLFFNISLCHKNLLDFDGQKSALLQCLAINSRYRRARVSLANLFTSQNNHISAQLEWQSVSDISPLSLEEQSLKDAADKQAVSETIGTLKNWGNKLLNKFGMDINQFKVNKNADGTMNIQMEKKD</sequence>
<dbReference type="InterPro" id="IPR052769">
    <property type="entry name" value="TPR_domain_protein"/>
</dbReference>
<protein>
    <submittedName>
        <fullName evidence="1">Tetratricopeptide_repeat protein</fullName>
    </submittedName>
</protein>
<accession>A0ABP1HED3</accession>
<reference evidence="1 2" key="1">
    <citation type="submission" date="2024-07" db="EMBL/GenBank/DDBJ databases">
        <authorList>
            <person name="Akdeniz Z."/>
        </authorList>
    </citation>
    <scope>NUCLEOTIDE SEQUENCE [LARGE SCALE GENOMIC DNA]</scope>
</reference>
<comment type="caution">
    <text evidence="1">The sequence shown here is derived from an EMBL/GenBank/DDBJ whole genome shotgun (WGS) entry which is preliminary data.</text>
</comment>
<gene>
    <name evidence="1" type="ORF">HINF_LOCUS12555</name>
</gene>
<dbReference type="InterPro" id="IPR011990">
    <property type="entry name" value="TPR-like_helical_dom_sf"/>
</dbReference>
<dbReference type="PANTHER" id="PTHR46014:SF1">
    <property type="entry name" value="TETRATRICOPEPTIDE REPEAT PROTEIN 1"/>
    <property type="match status" value="1"/>
</dbReference>
<dbReference type="Proteomes" id="UP001642409">
    <property type="component" value="Unassembled WGS sequence"/>
</dbReference>
<keyword evidence="2" id="KW-1185">Reference proteome</keyword>
<organism evidence="1 2">
    <name type="scientific">Hexamita inflata</name>
    <dbReference type="NCBI Taxonomy" id="28002"/>
    <lineage>
        <taxon>Eukaryota</taxon>
        <taxon>Metamonada</taxon>
        <taxon>Diplomonadida</taxon>
        <taxon>Hexamitidae</taxon>
        <taxon>Hexamitinae</taxon>
        <taxon>Hexamita</taxon>
    </lineage>
</organism>